<dbReference type="PANTHER" id="PTHR10773">
    <property type="entry name" value="DNA-DIRECTED RNA POLYMERASES I, II, AND III SUBUNIT RPABC2"/>
    <property type="match status" value="1"/>
</dbReference>
<sequence>MADTSESSADNSVHSDVSSEKNSKVDSTFDDSDRDPDYEQFKKYREFLNVHGLQGRINNIVSNKIKGTRVSERDKRGNMNRLNKISDDELTTRLNLHKSKAQAMQQLFKSKTEWSQTDKKTCVISFDLQQALPIPKLTTGPAFYCRKIWMHNLGVYDCTGNTGHMFGPKMLQKEEVMKLHQYSKFLTSKIGKAEHIVFFTDNCPGQNKNWLVMALWFQLVKEQKFKTITQHFLSADIRTFPLIGILPLSKSDIENMLTCLLP</sequence>
<name>A0A9P0ASK1_BRAAE</name>
<protein>
    <submittedName>
        <fullName evidence="2">Uncharacterized protein</fullName>
    </submittedName>
</protein>
<evidence type="ECO:0000313" key="2">
    <source>
        <dbReference type="EMBL" id="CAH0546964.1"/>
    </source>
</evidence>
<dbReference type="AlphaFoldDB" id="A0A9P0ASK1"/>
<dbReference type="OrthoDB" id="6747067at2759"/>
<organism evidence="2 3">
    <name type="scientific">Brassicogethes aeneus</name>
    <name type="common">Rape pollen beetle</name>
    <name type="synonym">Meligethes aeneus</name>
    <dbReference type="NCBI Taxonomy" id="1431903"/>
    <lineage>
        <taxon>Eukaryota</taxon>
        <taxon>Metazoa</taxon>
        <taxon>Ecdysozoa</taxon>
        <taxon>Arthropoda</taxon>
        <taxon>Hexapoda</taxon>
        <taxon>Insecta</taxon>
        <taxon>Pterygota</taxon>
        <taxon>Neoptera</taxon>
        <taxon>Endopterygota</taxon>
        <taxon>Coleoptera</taxon>
        <taxon>Polyphaga</taxon>
        <taxon>Cucujiformia</taxon>
        <taxon>Nitidulidae</taxon>
        <taxon>Meligethinae</taxon>
        <taxon>Brassicogethes</taxon>
    </lineage>
</organism>
<keyword evidence="3" id="KW-1185">Reference proteome</keyword>
<reference evidence="2" key="1">
    <citation type="submission" date="2021-12" db="EMBL/GenBank/DDBJ databases">
        <authorList>
            <person name="King R."/>
        </authorList>
    </citation>
    <scope>NUCLEOTIDE SEQUENCE</scope>
</reference>
<proteinExistence type="predicted"/>
<evidence type="ECO:0000256" key="1">
    <source>
        <dbReference type="SAM" id="MobiDB-lite"/>
    </source>
</evidence>
<feature type="region of interest" description="Disordered" evidence="1">
    <location>
        <begin position="1"/>
        <end position="35"/>
    </location>
</feature>
<gene>
    <name evidence="2" type="ORF">MELIAE_LOCUS1036</name>
</gene>
<evidence type="ECO:0000313" key="3">
    <source>
        <dbReference type="Proteomes" id="UP001154078"/>
    </source>
</evidence>
<dbReference type="PANTHER" id="PTHR10773:SF19">
    <property type="match status" value="1"/>
</dbReference>
<dbReference type="EMBL" id="OV121132">
    <property type="protein sequence ID" value="CAH0546964.1"/>
    <property type="molecule type" value="Genomic_DNA"/>
</dbReference>
<feature type="compositionally biased region" description="Polar residues" evidence="1">
    <location>
        <begin position="1"/>
        <end position="16"/>
    </location>
</feature>
<accession>A0A9P0ASK1</accession>
<dbReference type="Proteomes" id="UP001154078">
    <property type="component" value="Chromosome 1"/>
</dbReference>